<dbReference type="SUPFAM" id="SSF46626">
    <property type="entry name" value="Cytochrome c"/>
    <property type="match status" value="2"/>
</dbReference>
<protein>
    <submittedName>
        <fullName evidence="7">C-type cytochrome</fullName>
    </submittedName>
</protein>
<keyword evidence="5" id="KW-1133">Transmembrane helix</keyword>
<dbReference type="PANTHER" id="PTHR35008:SF8">
    <property type="entry name" value="ALCOHOL DEHYDROGENASE CYTOCHROME C SUBUNIT"/>
    <property type="match status" value="1"/>
</dbReference>
<keyword evidence="8" id="KW-1185">Reference proteome</keyword>
<dbReference type="KEGG" id="stae:HNV11_18490"/>
<evidence type="ECO:0000256" key="1">
    <source>
        <dbReference type="ARBA" id="ARBA00022617"/>
    </source>
</evidence>
<evidence type="ECO:0000259" key="6">
    <source>
        <dbReference type="PROSITE" id="PS51007"/>
    </source>
</evidence>
<evidence type="ECO:0000313" key="8">
    <source>
        <dbReference type="Proteomes" id="UP000502756"/>
    </source>
</evidence>
<sequence length="328" mass="36446">MKSAKKIFKRIGQALGVLVLVIGGFCAYVALTPIRSYDPPTPPVIQVKVTEARVKRGEVIAQLQCMACHADNNNRVTGKRLDELPALFGTIYSRNITQDKEKGIGNWTDGEIIYFLRTGIRRDGTIAFMPKYNLMADEDIKSVVAWLRSDRFPVQPSNQEAPPSEYSFVAKLLPWTLIKPNNYPAHLIPLPDSTKPAQMGKYVATAVGDCYGCHSANYLDLDSEHPERTKGYFAGGSKFTGEDGKSILSANLTFDDETGIGKKYTKEQFIRAVKMGVRPDGSVLRYPMGPRPALSDQEVGAIYEYLRTVPRQHNNIAQKTAEVQLAEK</sequence>
<keyword evidence="5" id="KW-0812">Transmembrane</keyword>
<dbReference type="RefSeq" id="WP_171741069.1">
    <property type="nucleotide sequence ID" value="NZ_CP053435.1"/>
</dbReference>
<evidence type="ECO:0000256" key="2">
    <source>
        <dbReference type="ARBA" id="ARBA00022723"/>
    </source>
</evidence>
<keyword evidence="2 4" id="KW-0479">Metal-binding</keyword>
<dbReference type="GO" id="GO:0009055">
    <property type="term" value="F:electron transfer activity"/>
    <property type="evidence" value="ECO:0007669"/>
    <property type="project" value="InterPro"/>
</dbReference>
<dbReference type="PANTHER" id="PTHR35008">
    <property type="entry name" value="BLL4482 PROTEIN-RELATED"/>
    <property type="match status" value="1"/>
</dbReference>
<keyword evidence="3 4" id="KW-0408">Iron</keyword>
<dbReference type="Proteomes" id="UP000502756">
    <property type="component" value="Chromosome"/>
</dbReference>
<name>A0A6M5YE30_9BACT</name>
<dbReference type="AlphaFoldDB" id="A0A6M5YE30"/>
<evidence type="ECO:0000256" key="4">
    <source>
        <dbReference type="PROSITE-ProRule" id="PRU00433"/>
    </source>
</evidence>
<keyword evidence="1 4" id="KW-0349">Heme</keyword>
<dbReference type="PROSITE" id="PS51007">
    <property type="entry name" value="CYTC"/>
    <property type="match status" value="2"/>
</dbReference>
<gene>
    <name evidence="7" type="ORF">HNV11_18490</name>
</gene>
<dbReference type="InterPro" id="IPR009056">
    <property type="entry name" value="Cyt_c-like_dom"/>
</dbReference>
<dbReference type="EMBL" id="CP053435">
    <property type="protein sequence ID" value="QJW91222.1"/>
    <property type="molecule type" value="Genomic_DNA"/>
</dbReference>
<evidence type="ECO:0000256" key="3">
    <source>
        <dbReference type="ARBA" id="ARBA00023004"/>
    </source>
</evidence>
<feature type="domain" description="Cytochrome c" evidence="6">
    <location>
        <begin position="195"/>
        <end position="310"/>
    </location>
</feature>
<dbReference type="Pfam" id="PF00034">
    <property type="entry name" value="Cytochrom_C"/>
    <property type="match status" value="1"/>
</dbReference>
<feature type="transmembrane region" description="Helical" evidence="5">
    <location>
        <begin position="12"/>
        <end position="31"/>
    </location>
</feature>
<dbReference type="GO" id="GO:0046872">
    <property type="term" value="F:metal ion binding"/>
    <property type="evidence" value="ECO:0007669"/>
    <property type="project" value="UniProtKB-KW"/>
</dbReference>
<accession>A0A6M5YE30</accession>
<evidence type="ECO:0000256" key="5">
    <source>
        <dbReference type="SAM" id="Phobius"/>
    </source>
</evidence>
<organism evidence="7 8">
    <name type="scientific">Spirosoma taeanense</name>
    <dbReference type="NCBI Taxonomy" id="2735870"/>
    <lineage>
        <taxon>Bacteria</taxon>
        <taxon>Pseudomonadati</taxon>
        <taxon>Bacteroidota</taxon>
        <taxon>Cytophagia</taxon>
        <taxon>Cytophagales</taxon>
        <taxon>Cytophagaceae</taxon>
        <taxon>Spirosoma</taxon>
    </lineage>
</organism>
<dbReference type="InterPro" id="IPR051459">
    <property type="entry name" value="Cytochrome_c-type_DH"/>
</dbReference>
<feature type="domain" description="Cytochrome c" evidence="6">
    <location>
        <begin position="52"/>
        <end position="151"/>
    </location>
</feature>
<proteinExistence type="predicted"/>
<evidence type="ECO:0000313" key="7">
    <source>
        <dbReference type="EMBL" id="QJW91222.1"/>
    </source>
</evidence>
<dbReference type="Gene3D" id="1.10.760.10">
    <property type="entry name" value="Cytochrome c-like domain"/>
    <property type="match status" value="2"/>
</dbReference>
<reference evidence="7 8" key="1">
    <citation type="submission" date="2020-05" db="EMBL/GenBank/DDBJ databases">
        <title>Genome sequencing of Spirosoma sp. TS118.</title>
        <authorList>
            <person name="Lee J.-H."/>
            <person name="Jeong S."/>
            <person name="Zhao L."/>
            <person name="Jung J.-H."/>
            <person name="Kim M.-K."/>
            <person name="Lim S."/>
        </authorList>
    </citation>
    <scope>NUCLEOTIDE SEQUENCE [LARGE SCALE GENOMIC DNA]</scope>
    <source>
        <strain evidence="7 8">TS118</strain>
    </source>
</reference>
<dbReference type="GO" id="GO:0020037">
    <property type="term" value="F:heme binding"/>
    <property type="evidence" value="ECO:0007669"/>
    <property type="project" value="InterPro"/>
</dbReference>
<keyword evidence="5" id="KW-0472">Membrane</keyword>
<dbReference type="InterPro" id="IPR036909">
    <property type="entry name" value="Cyt_c-like_dom_sf"/>
</dbReference>